<evidence type="ECO:0000313" key="3">
    <source>
        <dbReference type="EMBL" id="VFJ90542.1"/>
    </source>
</evidence>
<protein>
    <submittedName>
        <fullName evidence="4">RadC-like JAB domain-containing protein</fullName>
    </submittedName>
</protein>
<dbReference type="InterPro" id="IPR025657">
    <property type="entry name" value="RadC_JAB"/>
</dbReference>
<name>A0A450WZ04_9GAMM</name>
<dbReference type="Pfam" id="PF04002">
    <property type="entry name" value="RadC"/>
    <property type="match status" value="1"/>
</dbReference>
<dbReference type="Gene3D" id="3.40.140.10">
    <property type="entry name" value="Cytidine Deaminase, domain 2"/>
    <property type="match status" value="1"/>
</dbReference>
<sequence length="50" mass="5271">MLVHNHMGGTLEPSGKDEGATRALIGAGKLLGIIAWDHPIISMFPFSLAV</sequence>
<dbReference type="EMBL" id="CAADFH010000012">
    <property type="protein sequence ID" value="VFJ90542.1"/>
    <property type="molecule type" value="Genomic_DNA"/>
</dbReference>
<feature type="domain" description="RadC-like JAB" evidence="1">
    <location>
        <begin position="2"/>
        <end position="48"/>
    </location>
</feature>
<dbReference type="EMBL" id="CAADFF010000007">
    <property type="protein sequence ID" value="VFJ87538.1"/>
    <property type="molecule type" value="Genomic_DNA"/>
</dbReference>
<dbReference type="EMBL" id="CAADFN010000113">
    <property type="protein sequence ID" value="VFK22243.1"/>
    <property type="molecule type" value="Genomic_DNA"/>
</dbReference>
<proteinExistence type="predicted"/>
<gene>
    <name evidence="3" type="ORF">BECKLFY1418A_GA0070994_101211</name>
    <name evidence="2" type="ORF">BECKLFY1418B_GA0070995_100731</name>
    <name evidence="4" type="ORF">BECKLFY1418C_GA0070996_11133</name>
</gene>
<dbReference type="AlphaFoldDB" id="A0A450WZ04"/>
<evidence type="ECO:0000313" key="2">
    <source>
        <dbReference type="EMBL" id="VFJ87538.1"/>
    </source>
</evidence>
<organism evidence="4">
    <name type="scientific">Candidatus Kentrum sp. LFY</name>
    <dbReference type="NCBI Taxonomy" id="2126342"/>
    <lineage>
        <taxon>Bacteria</taxon>
        <taxon>Pseudomonadati</taxon>
        <taxon>Pseudomonadota</taxon>
        <taxon>Gammaproteobacteria</taxon>
        <taxon>Candidatus Kentrum</taxon>
    </lineage>
</organism>
<evidence type="ECO:0000313" key="4">
    <source>
        <dbReference type="EMBL" id="VFK22243.1"/>
    </source>
</evidence>
<reference evidence="4" key="1">
    <citation type="submission" date="2019-02" db="EMBL/GenBank/DDBJ databases">
        <authorList>
            <person name="Gruber-Vodicka R. H."/>
            <person name="Seah K. B. B."/>
        </authorList>
    </citation>
    <scope>NUCLEOTIDE SEQUENCE</scope>
    <source>
        <strain evidence="4">BECK_BY7</strain>
        <strain evidence="3">BECK_M6</strain>
        <strain evidence="2">BECK_M7</strain>
    </source>
</reference>
<evidence type="ECO:0000259" key="1">
    <source>
        <dbReference type="Pfam" id="PF04002"/>
    </source>
</evidence>
<accession>A0A450WZ04</accession>